<proteinExistence type="predicted"/>
<dbReference type="Pfam" id="PF00583">
    <property type="entry name" value="Acetyltransf_1"/>
    <property type="match status" value="1"/>
</dbReference>
<sequence length="174" mass="19200">MNVTFRTAVLSDLEAIIALLADDELGRQREVISHEIDPRYIAAFHAIEADSNQRLIVAESGAEVVGTLQLTFIPSLTLVGTWRAQIEAVRIASQLRGHGLGRMMFEWAIGECAASGCQILQLTTDKSRHDAHRFYESLGFLPSHVGYKLVIQRDSASRVPSLSPEFPSIEEANP</sequence>
<evidence type="ECO:0000256" key="1">
    <source>
        <dbReference type="ARBA" id="ARBA00022679"/>
    </source>
</evidence>
<dbReference type="CDD" id="cd04301">
    <property type="entry name" value="NAT_SF"/>
    <property type="match status" value="1"/>
</dbReference>
<dbReference type="PANTHER" id="PTHR43877">
    <property type="entry name" value="AMINOALKYLPHOSPHONATE N-ACETYLTRANSFERASE-RELATED-RELATED"/>
    <property type="match status" value="1"/>
</dbReference>
<dbReference type="Gene3D" id="3.40.630.30">
    <property type="match status" value="1"/>
</dbReference>
<keyword evidence="5" id="KW-1185">Reference proteome</keyword>
<dbReference type="PANTHER" id="PTHR43877:SF2">
    <property type="entry name" value="AMINOALKYLPHOSPHONATE N-ACETYLTRANSFERASE-RELATED"/>
    <property type="match status" value="1"/>
</dbReference>
<evidence type="ECO:0000259" key="3">
    <source>
        <dbReference type="PROSITE" id="PS51186"/>
    </source>
</evidence>
<organism evidence="4 5">
    <name type="scientific">Luteolibacter flavescens</name>
    <dbReference type="NCBI Taxonomy" id="1859460"/>
    <lineage>
        <taxon>Bacteria</taxon>
        <taxon>Pseudomonadati</taxon>
        <taxon>Verrucomicrobiota</taxon>
        <taxon>Verrucomicrobiia</taxon>
        <taxon>Verrucomicrobiales</taxon>
        <taxon>Verrucomicrobiaceae</taxon>
        <taxon>Luteolibacter</taxon>
    </lineage>
</organism>
<keyword evidence="1" id="KW-0808">Transferase</keyword>
<dbReference type="PROSITE" id="PS51186">
    <property type="entry name" value="GNAT"/>
    <property type="match status" value="1"/>
</dbReference>
<accession>A0ABT3FUF7</accession>
<evidence type="ECO:0000313" key="5">
    <source>
        <dbReference type="Proteomes" id="UP001207930"/>
    </source>
</evidence>
<dbReference type="InterPro" id="IPR000182">
    <property type="entry name" value="GNAT_dom"/>
</dbReference>
<dbReference type="RefSeq" id="WP_264502889.1">
    <property type="nucleotide sequence ID" value="NZ_JAPDDS010000013.1"/>
</dbReference>
<dbReference type="SUPFAM" id="SSF55729">
    <property type="entry name" value="Acyl-CoA N-acyltransferases (Nat)"/>
    <property type="match status" value="1"/>
</dbReference>
<reference evidence="4 5" key="1">
    <citation type="submission" date="2022-10" db="EMBL/GenBank/DDBJ databases">
        <title>Luteolibacter flavescens strain MCCC 1K03193, whole genome shotgun sequencing project.</title>
        <authorList>
            <person name="Zhao G."/>
            <person name="Shen L."/>
        </authorList>
    </citation>
    <scope>NUCLEOTIDE SEQUENCE [LARGE SCALE GENOMIC DNA]</scope>
    <source>
        <strain evidence="4 5">MCCC 1K03193</strain>
    </source>
</reference>
<evidence type="ECO:0000313" key="4">
    <source>
        <dbReference type="EMBL" id="MCW1886934.1"/>
    </source>
</evidence>
<dbReference type="Proteomes" id="UP001207930">
    <property type="component" value="Unassembled WGS sequence"/>
</dbReference>
<feature type="domain" description="N-acetyltransferase" evidence="3">
    <location>
        <begin position="3"/>
        <end position="165"/>
    </location>
</feature>
<dbReference type="InterPro" id="IPR016181">
    <property type="entry name" value="Acyl_CoA_acyltransferase"/>
</dbReference>
<protein>
    <submittedName>
        <fullName evidence="4">GNAT family N-acetyltransferase</fullName>
    </submittedName>
</protein>
<comment type="caution">
    <text evidence="4">The sequence shown here is derived from an EMBL/GenBank/DDBJ whole genome shotgun (WGS) entry which is preliminary data.</text>
</comment>
<dbReference type="EMBL" id="JAPDDS010000013">
    <property type="protein sequence ID" value="MCW1886934.1"/>
    <property type="molecule type" value="Genomic_DNA"/>
</dbReference>
<name>A0ABT3FUF7_9BACT</name>
<evidence type="ECO:0000256" key="2">
    <source>
        <dbReference type="ARBA" id="ARBA00023315"/>
    </source>
</evidence>
<keyword evidence="2" id="KW-0012">Acyltransferase</keyword>
<dbReference type="InterPro" id="IPR050832">
    <property type="entry name" value="Bact_Acetyltransf"/>
</dbReference>
<gene>
    <name evidence="4" type="ORF">OKA04_19500</name>
</gene>